<dbReference type="InterPro" id="IPR050194">
    <property type="entry name" value="Glycosyltransferase_grp1"/>
</dbReference>
<dbReference type="InterPro" id="IPR028098">
    <property type="entry name" value="Glyco_trans_4-like_N"/>
</dbReference>
<dbReference type="EMBL" id="LXQE01000096">
    <property type="protein sequence ID" value="RCJ39312.1"/>
    <property type="molecule type" value="Genomic_DNA"/>
</dbReference>
<evidence type="ECO:0000313" key="3">
    <source>
        <dbReference type="Proteomes" id="UP000252085"/>
    </source>
</evidence>
<accession>A0A367RVS6</accession>
<dbReference type="SUPFAM" id="SSF53756">
    <property type="entry name" value="UDP-Glycosyltransferase/glycogen phosphorylase"/>
    <property type="match status" value="1"/>
</dbReference>
<keyword evidence="2" id="KW-0808">Transferase</keyword>
<feature type="domain" description="Glycosyltransferase subfamily 4-like N-terminal" evidence="1">
    <location>
        <begin position="17"/>
        <end position="139"/>
    </location>
</feature>
<dbReference type="Pfam" id="PF13692">
    <property type="entry name" value="Glyco_trans_1_4"/>
    <property type="match status" value="1"/>
</dbReference>
<dbReference type="GO" id="GO:0016757">
    <property type="term" value="F:glycosyltransferase activity"/>
    <property type="evidence" value="ECO:0007669"/>
    <property type="project" value="TreeGrafter"/>
</dbReference>
<proteinExistence type="predicted"/>
<dbReference type="Proteomes" id="UP000252085">
    <property type="component" value="Unassembled WGS sequence"/>
</dbReference>
<dbReference type="Pfam" id="PF13579">
    <property type="entry name" value="Glyco_trans_4_4"/>
    <property type="match status" value="1"/>
</dbReference>
<dbReference type="PANTHER" id="PTHR45947">
    <property type="entry name" value="SULFOQUINOVOSYL TRANSFERASE SQD2"/>
    <property type="match status" value="1"/>
</dbReference>
<reference evidence="2 3" key="1">
    <citation type="submission" date="2016-04" db="EMBL/GenBank/DDBJ databases">
        <authorList>
            <person name="Evans L.H."/>
            <person name="Alamgir A."/>
            <person name="Owens N."/>
            <person name="Weber N.D."/>
            <person name="Virtaneva K."/>
            <person name="Barbian K."/>
            <person name="Babar A."/>
            <person name="Rosenke K."/>
        </authorList>
    </citation>
    <scope>NUCLEOTIDE SEQUENCE [LARGE SCALE GENOMIC DNA]</scope>
    <source>
        <strain evidence="2">NIES-2108</strain>
    </source>
</reference>
<dbReference type="Gene3D" id="3.40.50.2000">
    <property type="entry name" value="Glycogen Phosphorylase B"/>
    <property type="match status" value="3"/>
</dbReference>
<protein>
    <submittedName>
        <fullName evidence="2">Glycosyl transferase family 1</fullName>
    </submittedName>
</protein>
<sequence>MKLIHTTSWYFPDTSAGAEVYLDSLLHGLQVHGLESIVAAPKQGTEEDSYEYNGISVYRYPVFPNPSKIEVHKQLPHGGFKNFANWLENNRADVYHQHSWRFDCGLHHLALARQLGMATIVTVHIPEPICLRGTMMRWGEEPCNGLIDSVNCSQCLGVAKQVSPWMLKALGQIPLDVGIAAETKLLTSKNFKLRLLGKTLGIPTLVSQHRRNLMQLAKLADRIVVTSNWQYNAFVANKVPSEKLTVSRQGVANTFKREVTPNKLQNSTLKIGFLGRWQETKGVQVLVEAVHSLPNDVPVELILHATHPGKYGAANREKVMAIASSDRRIRIAEPLSREAVPEALAGFDILAIPSQWLETGPIVALEAQAMGIPVLGSNLGGIAELVRHGIDGWLVPAKDVQAWAEAIATLAKDGNLLAKLRQGIQPVRTMDTVASEMLTLYHEILKIPQKNFVS</sequence>
<dbReference type="AlphaFoldDB" id="A0A367RVS6"/>
<evidence type="ECO:0000259" key="1">
    <source>
        <dbReference type="Pfam" id="PF13579"/>
    </source>
</evidence>
<name>A0A367RVS6_NOSPU</name>
<comment type="caution">
    <text evidence="2">The sequence shown here is derived from an EMBL/GenBank/DDBJ whole genome shotgun (WGS) entry which is preliminary data.</text>
</comment>
<gene>
    <name evidence="2" type="ORF">A6769_05940</name>
</gene>
<dbReference type="PANTHER" id="PTHR45947:SF15">
    <property type="entry name" value="TEICHURONIC ACID BIOSYNTHESIS GLYCOSYLTRANSFERASE TUAC-RELATED"/>
    <property type="match status" value="1"/>
</dbReference>
<organism evidence="2 3">
    <name type="scientific">Nostoc punctiforme NIES-2108</name>
    <dbReference type="NCBI Taxonomy" id="1356359"/>
    <lineage>
        <taxon>Bacteria</taxon>
        <taxon>Bacillati</taxon>
        <taxon>Cyanobacteriota</taxon>
        <taxon>Cyanophyceae</taxon>
        <taxon>Nostocales</taxon>
        <taxon>Nostocaceae</taxon>
        <taxon>Nostoc</taxon>
    </lineage>
</organism>
<evidence type="ECO:0000313" key="2">
    <source>
        <dbReference type="EMBL" id="RCJ39312.1"/>
    </source>
</evidence>